<evidence type="ECO:0000313" key="6">
    <source>
        <dbReference type="Proteomes" id="UP001465976"/>
    </source>
</evidence>
<evidence type="ECO:0000259" key="4">
    <source>
        <dbReference type="PROSITE" id="PS50071"/>
    </source>
</evidence>
<dbReference type="InterPro" id="IPR001356">
    <property type="entry name" value="HD"/>
</dbReference>
<keyword evidence="1 2" id="KW-0371">Homeobox</keyword>
<gene>
    <name evidence="5" type="ORF">V5O48_017580</name>
</gene>
<feature type="region of interest" description="Disordered" evidence="3">
    <location>
        <begin position="1"/>
        <end position="77"/>
    </location>
</feature>
<feature type="DNA-binding region" description="Homeobox" evidence="1">
    <location>
        <begin position="49"/>
        <end position="109"/>
    </location>
</feature>
<sequence>MTKRLRRDSTAQEAGSDRSSPSLDSESDLADTEETESERSNLPPTAPKKKQTRALTTPRQSSAALHALLAQSQFPTTAMREEVGRTIGLSARKVQIWFQNQRQKARRPRTQNETPARPQYQYGPFPIVSDPDANLYPRSQTHLGRPPMGSTFTHETEGQYDPGLLPQPAMTPPARPSGPVMLGYGSQTDPLARSMLLDIPPIAGPSHTIPQPRYGIRSPSPT</sequence>
<dbReference type="CDD" id="cd00086">
    <property type="entry name" value="homeodomain"/>
    <property type="match status" value="1"/>
</dbReference>
<dbReference type="PANTHER" id="PTHR46255:SF3">
    <property type="entry name" value="HOMEOBOX DOMAIN-CONTAINING PROTEIN"/>
    <property type="match status" value="1"/>
</dbReference>
<evidence type="ECO:0000313" key="5">
    <source>
        <dbReference type="EMBL" id="KAL0564465.1"/>
    </source>
</evidence>
<keyword evidence="6" id="KW-1185">Reference proteome</keyword>
<dbReference type="PANTHER" id="PTHR46255">
    <property type="entry name" value="SHORT STATURE HOMEOBOX"/>
    <property type="match status" value="1"/>
</dbReference>
<dbReference type="Gene3D" id="1.10.10.60">
    <property type="entry name" value="Homeodomain-like"/>
    <property type="match status" value="1"/>
</dbReference>
<accession>A0ABR3ENK5</accession>
<feature type="compositionally biased region" description="Acidic residues" evidence="3">
    <location>
        <begin position="25"/>
        <end position="36"/>
    </location>
</feature>
<feature type="region of interest" description="Disordered" evidence="3">
    <location>
        <begin position="100"/>
        <end position="124"/>
    </location>
</feature>
<keyword evidence="1 2" id="KW-0539">Nucleus</keyword>
<comment type="caution">
    <text evidence="5">The sequence shown here is derived from an EMBL/GenBank/DDBJ whole genome shotgun (WGS) entry which is preliminary data.</text>
</comment>
<dbReference type="Proteomes" id="UP001465976">
    <property type="component" value="Unassembled WGS sequence"/>
</dbReference>
<name>A0ABR3ENK5_9AGAR</name>
<dbReference type="InterPro" id="IPR052631">
    <property type="entry name" value="Paired_homeobox_Bicoid"/>
</dbReference>
<dbReference type="Pfam" id="PF00046">
    <property type="entry name" value="Homeodomain"/>
    <property type="match status" value="1"/>
</dbReference>
<feature type="domain" description="Homeobox" evidence="4">
    <location>
        <begin position="47"/>
        <end position="108"/>
    </location>
</feature>
<proteinExistence type="predicted"/>
<feature type="region of interest" description="Disordered" evidence="3">
    <location>
        <begin position="198"/>
        <end position="222"/>
    </location>
</feature>
<organism evidence="5 6">
    <name type="scientific">Marasmius crinis-equi</name>
    <dbReference type="NCBI Taxonomy" id="585013"/>
    <lineage>
        <taxon>Eukaryota</taxon>
        <taxon>Fungi</taxon>
        <taxon>Dikarya</taxon>
        <taxon>Basidiomycota</taxon>
        <taxon>Agaricomycotina</taxon>
        <taxon>Agaricomycetes</taxon>
        <taxon>Agaricomycetidae</taxon>
        <taxon>Agaricales</taxon>
        <taxon>Marasmiineae</taxon>
        <taxon>Marasmiaceae</taxon>
        <taxon>Marasmius</taxon>
    </lineage>
</organism>
<dbReference type="InterPro" id="IPR009057">
    <property type="entry name" value="Homeodomain-like_sf"/>
</dbReference>
<feature type="region of interest" description="Disordered" evidence="3">
    <location>
        <begin position="160"/>
        <end position="186"/>
    </location>
</feature>
<dbReference type="SMART" id="SM00389">
    <property type="entry name" value="HOX"/>
    <property type="match status" value="1"/>
</dbReference>
<dbReference type="SUPFAM" id="SSF46689">
    <property type="entry name" value="Homeodomain-like"/>
    <property type="match status" value="1"/>
</dbReference>
<dbReference type="PROSITE" id="PS50071">
    <property type="entry name" value="HOMEOBOX_2"/>
    <property type="match status" value="1"/>
</dbReference>
<comment type="subcellular location">
    <subcellularLocation>
        <location evidence="1 2">Nucleus</location>
    </subcellularLocation>
</comment>
<keyword evidence="1 2" id="KW-0238">DNA-binding</keyword>
<evidence type="ECO:0000256" key="1">
    <source>
        <dbReference type="PROSITE-ProRule" id="PRU00108"/>
    </source>
</evidence>
<evidence type="ECO:0000256" key="3">
    <source>
        <dbReference type="SAM" id="MobiDB-lite"/>
    </source>
</evidence>
<feature type="compositionally biased region" description="Low complexity" evidence="3">
    <location>
        <begin position="60"/>
        <end position="73"/>
    </location>
</feature>
<reference evidence="5 6" key="1">
    <citation type="submission" date="2024-02" db="EMBL/GenBank/DDBJ databases">
        <title>A draft genome for the cacao thread blight pathogen Marasmius crinis-equi.</title>
        <authorList>
            <person name="Cohen S.P."/>
            <person name="Baruah I.K."/>
            <person name="Amoako-Attah I."/>
            <person name="Bukari Y."/>
            <person name="Meinhardt L.W."/>
            <person name="Bailey B.A."/>
        </authorList>
    </citation>
    <scope>NUCLEOTIDE SEQUENCE [LARGE SCALE GENOMIC DNA]</scope>
    <source>
        <strain evidence="5 6">GH-76</strain>
    </source>
</reference>
<evidence type="ECO:0000256" key="2">
    <source>
        <dbReference type="RuleBase" id="RU000682"/>
    </source>
</evidence>
<protein>
    <recommendedName>
        <fullName evidence="4">Homeobox domain-containing protein</fullName>
    </recommendedName>
</protein>
<dbReference type="EMBL" id="JBAHYK010002765">
    <property type="protein sequence ID" value="KAL0564465.1"/>
    <property type="molecule type" value="Genomic_DNA"/>
</dbReference>